<dbReference type="PANTHER" id="PTHR34821:SF2">
    <property type="entry name" value="INNER MEMBRANE PROTEIN YDCZ"/>
    <property type="match status" value="1"/>
</dbReference>
<keyword evidence="1" id="KW-0812">Transmembrane</keyword>
<protein>
    <recommendedName>
        <fullName evidence="3">EamA-like transporter family protein</fullName>
    </recommendedName>
</protein>
<accession>A0A7U4DKZ5</accession>
<feature type="transmembrane region" description="Helical" evidence="1">
    <location>
        <begin position="128"/>
        <end position="146"/>
    </location>
</feature>
<keyword evidence="1" id="KW-1133">Transmembrane helix</keyword>
<organism evidence="2">
    <name type="scientific">Geobacillus sp. (strain Y4.1MC1)</name>
    <dbReference type="NCBI Taxonomy" id="581103"/>
    <lineage>
        <taxon>Bacteria</taxon>
        <taxon>Bacillati</taxon>
        <taxon>Bacillota</taxon>
        <taxon>Bacilli</taxon>
        <taxon>Bacillales</taxon>
        <taxon>Anoxybacillaceae</taxon>
        <taxon>Geobacillus</taxon>
    </lineage>
</organism>
<dbReference type="Pfam" id="PF04657">
    <property type="entry name" value="DMT_YdcZ"/>
    <property type="match status" value="1"/>
</dbReference>
<feature type="transmembrane region" description="Helical" evidence="1">
    <location>
        <begin position="93"/>
        <end position="116"/>
    </location>
</feature>
<dbReference type="EMBL" id="CP002293">
    <property type="protein sequence ID" value="ADP75002.1"/>
    <property type="molecule type" value="Genomic_DNA"/>
</dbReference>
<gene>
    <name evidence="2" type="ORF">GY4MC1_2271</name>
</gene>
<dbReference type="InterPro" id="IPR006750">
    <property type="entry name" value="YdcZ"/>
</dbReference>
<dbReference type="AlphaFoldDB" id="A0A7U4DKZ5"/>
<sequence length="149" mass="15921">MKFLYILLALLGGMMAGIQAPINGSLGKKIGSVEGAFTSFFVGTLFLAFLVLFFGKGQITHVFQVPKWNLLGGLLGAFFVTFVILSVPNVGAALTIFAAIIGQIAISIIIDHFGLFGAQKIPMNVNRLLGLVFMLVALFFIYRGSVSSS</sequence>
<feature type="transmembrane region" description="Helical" evidence="1">
    <location>
        <begin position="37"/>
        <end position="56"/>
    </location>
</feature>
<reference evidence="2" key="1">
    <citation type="submission" date="2010-10" db="EMBL/GenBank/DDBJ databases">
        <title>Complete sequence of chromosome of Geobacillus sp. Y4.1MC1.</title>
        <authorList>
            <consortium name="US DOE Joint Genome Institute"/>
            <person name="Lucas S."/>
            <person name="Copeland A."/>
            <person name="Lapidus A."/>
            <person name="Cheng J.-F."/>
            <person name="Bruce D."/>
            <person name="Goodwin L."/>
            <person name="Pitluck S."/>
            <person name="Chertkov O."/>
            <person name="Zhang X."/>
            <person name="Detter J.C."/>
            <person name="Han C."/>
            <person name="Tapia R."/>
            <person name="Land M."/>
            <person name="Hauser L."/>
            <person name="Jeffries C."/>
            <person name="Kyrpides N."/>
            <person name="Ivanova N."/>
            <person name="Ovchinnikova G."/>
            <person name="Brumm P."/>
            <person name="Mead D."/>
            <person name="Woyke T."/>
        </authorList>
    </citation>
    <scope>NUCLEOTIDE SEQUENCE [LARGE SCALE GENOMIC DNA]</scope>
    <source>
        <strain evidence="2">Y4.1MC1</strain>
    </source>
</reference>
<keyword evidence="1" id="KW-0472">Membrane</keyword>
<dbReference type="PANTHER" id="PTHR34821">
    <property type="entry name" value="INNER MEMBRANE PROTEIN YDCZ"/>
    <property type="match status" value="1"/>
</dbReference>
<evidence type="ECO:0000256" key="1">
    <source>
        <dbReference type="SAM" id="Phobius"/>
    </source>
</evidence>
<evidence type="ECO:0000313" key="2">
    <source>
        <dbReference type="EMBL" id="ADP75002.1"/>
    </source>
</evidence>
<feature type="transmembrane region" description="Helical" evidence="1">
    <location>
        <begin position="68"/>
        <end position="87"/>
    </location>
</feature>
<name>A0A7U4DKZ5_GEOS0</name>
<evidence type="ECO:0008006" key="3">
    <source>
        <dbReference type="Google" id="ProtNLM"/>
    </source>
</evidence>
<dbReference type="KEGG" id="gmc:GY4MC1_2271"/>
<dbReference type="GO" id="GO:0005886">
    <property type="term" value="C:plasma membrane"/>
    <property type="evidence" value="ECO:0007669"/>
    <property type="project" value="TreeGrafter"/>
</dbReference>
<proteinExistence type="predicted"/>